<accession>A0A6I6E9E0</accession>
<evidence type="ECO:0000313" key="4">
    <source>
        <dbReference type="Proteomes" id="UP000480164"/>
    </source>
</evidence>
<dbReference type="GO" id="GO:0016829">
    <property type="term" value="F:lyase activity"/>
    <property type="evidence" value="ECO:0007669"/>
    <property type="project" value="UniProtKB-KW"/>
</dbReference>
<dbReference type="InterPro" id="IPR010005">
    <property type="entry name" value="Formate_DH_maturation_HycH"/>
</dbReference>
<organism evidence="2 3">
    <name type="scientific">Erwinia sorbitola</name>
    <dbReference type="NCBI Taxonomy" id="2681984"/>
    <lineage>
        <taxon>Bacteria</taxon>
        <taxon>Pseudomonadati</taxon>
        <taxon>Pseudomonadota</taxon>
        <taxon>Gammaproteobacteria</taxon>
        <taxon>Enterobacterales</taxon>
        <taxon>Erwiniaceae</taxon>
        <taxon>Erwinia</taxon>
    </lineage>
</organism>
<dbReference type="KEGG" id="erwi:GN242_03505"/>
<sequence length="160" mass="18511">MKTLANDQRYARHQPCAGHQPHKNKVIFYSLRSKFVDEKIAQKRSSQKVQEVVYYSLAIGHHLGVIDCLQSRLECPLDGYMEWIYSLPQNSEAYRKLAGVQRFGEINIDSSHTHLLALALRDARPKMNETQQGWSDALINLLTQIEHDPAIYLMVRRYDA</sequence>
<name>A0A6I6E9E0_9GAMM</name>
<dbReference type="EMBL" id="WLZX01000004">
    <property type="protein sequence ID" value="MTD27642.1"/>
    <property type="molecule type" value="Genomic_DNA"/>
</dbReference>
<proteinExistence type="predicted"/>
<keyword evidence="2" id="KW-0456">Lyase</keyword>
<accession>A0A6L6GSR3</accession>
<gene>
    <name evidence="2" type="primary">hycH</name>
    <name evidence="1" type="ORF">GK011_11920</name>
    <name evidence="2" type="ORF">GN242_03505</name>
</gene>
<evidence type="ECO:0000313" key="1">
    <source>
        <dbReference type="EMBL" id="MTD27642.1"/>
    </source>
</evidence>
<reference evidence="2 3" key="2">
    <citation type="submission" date="2019-12" db="EMBL/GenBank/DDBJ databases">
        <title>Erwinia sp. nov., isolated from droppings of birds in the Qinghai-Tiebt plateau of China.</title>
        <authorList>
            <person name="Ge Y."/>
        </authorList>
    </citation>
    <scope>NUCLEOTIDE SEQUENCE [LARGE SCALE GENOMIC DNA]</scope>
    <source>
        <strain evidence="2 3">J780</strain>
    </source>
</reference>
<reference evidence="1 4" key="1">
    <citation type="submission" date="2019-11" db="EMBL/GenBank/DDBJ databases">
        <title>Erwinia sp. nov., isolated from feces of birds in Tibet plateau of China.</title>
        <authorList>
            <person name="Ge Y."/>
        </authorList>
    </citation>
    <scope>NUCLEOTIDE SEQUENCE [LARGE SCALE GENOMIC DNA]</scope>
    <source>
        <strain evidence="1 4">J316</strain>
    </source>
</reference>
<dbReference type="NCBIfam" id="NF011664">
    <property type="entry name" value="PRK15084.1"/>
    <property type="match status" value="1"/>
</dbReference>
<dbReference type="Proteomes" id="UP000480164">
    <property type="component" value="Unassembled WGS sequence"/>
</dbReference>
<dbReference type="EMBL" id="CP046509">
    <property type="protein sequence ID" value="QGU86347.1"/>
    <property type="molecule type" value="Genomic_DNA"/>
</dbReference>
<protein>
    <submittedName>
        <fullName evidence="2">Formate hydrogenlyase maturation protein HycH</fullName>
    </submittedName>
</protein>
<evidence type="ECO:0000313" key="3">
    <source>
        <dbReference type="Proteomes" id="UP000424752"/>
    </source>
</evidence>
<keyword evidence="4" id="KW-1185">Reference proteome</keyword>
<dbReference type="AlphaFoldDB" id="A0A6I6E9E0"/>
<dbReference type="Proteomes" id="UP000424752">
    <property type="component" value="Chromosome"/>
</dbReference>
<dbReference type="Pfam" id="PF07450">
    <property type="entry name" value="HycH"/>
    <property type="match status" value="1"/>
</dbReference>
<dbReference type="RefSeq" id="WP_156286918.1">
    <property type="nucleotide sequence ID" value="NZ_CP046509.1"/>
</dbReference>
<evidence type="ECO:0000313" key="2">
    <source>
        <dbReference type="EMBL" id="QGU86347.1"/>
    </source>
</evidence>